<gene>
    <name evidence="1" type="ORF">J2X05_002916</name>
</gene>
<dbReference type="Proteomes" id="UP001253595">
    <property type="component" value="Unassembled WGS sequence"/>
</dbReference>
<evidence type="ECO:0000313" key="2">
    <source>
        <dbReference type="Proteomes" id="UP001253595"/>
    </source>
</evidence>
<sequence>MSNWVKIGKNGGVTTIESASDGFFQSRSINPNKNIQASAALPVGSYFLAAYQSSFWVFRFGLNDTLLVKVSFSLRSTESLLAA</sequence>
<comment type="caution">
    <text evidence="1">The sequence shown here is derived from an EMBL/GenBank/DDBJ whole genome shotgun (WGS) entry which is preliminary data.</text>
</comment>
<proteinExistence type="predicted"/>
<organism evidence="1 2">
    <name type="scientific">Cellvibrio fibrivorans</name>
    <dbReference type="NCBI Taxonomy" id="126350"/>
    <lineage>
        <taxon>Bacteria</taxon>
        <taxon>Pseudomonadati</taxon>
        <taxon>Pseudomonadota</taxon>
        <taxon>Gammaproteobacteria</taxon>
        <taxon>Cellvibrionales</taxon>
        <taxon>Cellvibrionaceae</taxon>
        <taxon>Cellvibrio</taxon>
    </lineage>
</organism>
<accession>A0ABU1V0G1</accession>
<reference evidence="1 2" key="1">
    <citation type="submission" date="2023-07" db="EMBL/GenBank/DDBJ databases">
        <title>Sorghum-associated microbial communities from plants grown in Nebraska, USA.</title>
        <authorList>
            <person name="Schachtman D."/>
        </authorList>
    </citation>
    <scope>NUCLEOTIDE SEQUENCE [LARGE SCALE GENOMIC DNA]</scope>
    <source>
        <strain evidence="1 2">BE190</strain>
    </source>
</reference>
<name>A0ABU1V0G1_9GAMM</name>
<dbReference type="RefSeq" id="WP_310073581.1">
    <property type="nucleotide sequence ID" value="NZ_JAVDVX010000005.1"/>
</dbReference>
<keyword evidence="2" id="KW-1185">Reference proteome</keyword>
<evidence type="ECO:0000313" key="1">
    <source>
        <dbReference type="EMBL" id="MDR7090890.1"/>
    </source>
</evidence>
<protein>
    <submittedName>
        <fullName evidence="1">Uncharacterized protein</fullName>
    </submittedName>
</protein>
<dbReference type="EMBL" id="JAVDVX010000005">
    <property type="protein sequence ID" value="MDR7090890.1"/>
    <property type="molecule type" value="Genomic_DNA"/>
</dbReference>